<dbReference type="Proteomes" id="UP000199451">
    <property type="component" value="Unassembled WGS sequence"/>
</dbReference>
<dbReference type="PANTHER" id="PTHR35610:SF3">
    <property type="entry name" value="PROTEASOME ASSEMBLY CHAPERONE FAMILY PROTEIN"/>
    <property type="match status" value="1"/>
</dbReference>
<evidence type="ECO:0008006" key="3">
    <source>
        <dbReference type="Google" id="ProtNLM"/>
    </source>
</evidence>
<dbReference type="SUPFAM" id="SSF159659">
    <property type="entry name" value="Cgl1923-like"/>
    <property type="match status" value="1"/>
</dbReference>
<reference evidence="2" key="1">
    <citation type="submission" date="2016-10" db="EMBL/GenBank/DDBJ databases">
        <authorList>
            <person name="Varghese N."/>
            <person name="Submissions S."/>
        </authorList>
    </citation>
    <scope>NUCLEOTIDE SEQUENCE [LARGE SCALE GENOMIC DNA]</scope>
    <source>
        <strain evidence="2">CGMCC 1.10119</strain>
    </source>
</reference>
<dbReference type="Gene3D" id="3.40.50.10900">
    <property type="entry name" value="PAC-like subunit"/>
    <property type="match status" value="1"/>
</dbReference>
<name>A0A1G9SIW1_9EURY</name>
<dbReference type="OrthoDB" id="165933at2157"/>
<dbReference type="InterPro" id="IPR038389">
    <property type="entry name" value="PSMG2_sf"/>
</dbReference>
<evidence type="ECO:0000313" key="2">
    <source>
        <dbReference type="Proteomes" id="UP000199451"/>
    </source>
</evidence>
<dbReference type="PANTHER" id="PTHR35610">
    <property type="entry name" value="3-ISOPROPYLMALATE DEHYDRATASE-RELATED"/>
    <property type="match status" value="1"/>
</dbReference>
<dbReference type="RefSeq" id="WP_089695664.1">
    <property type="nucleotide sequence ID" value="NZ_FNHL01000002.1"/>
</dbReference>
<dbReference type="AlphaFoldDB" id="A0A1G9SIW1"/>
<organism evidence="1 2">
    <name type="scientific">Halogranum gelatinilyticum</name>
    <dbReference type="NCBI Taxonomy" id="660521"/>
    <lineage>
        <taxon>Archaea</taxon>
        <taxon>Methanobacteriati</taxon>
        <taxon>Methanobacteriota</taxon>
        <taxon>Stenosarchaea group</taxon>
        <taxon>Halobacteria</taxon>
        <taxon>Halobacteriales</taxon>
        <taxon>Haloferacaceae</taxon>
    </lineage>
</organism>
<dbReference type="STRING" id="660521.SAMN04487949_1381"/>
<dbReference type="EMBL" id="FNHL01000002">
    <property type="protein sequence ID" value="SDM35351.1"/>
    <property type="molecule type" value="Genomic_DNA"/>
</dbReference>
<accession>A0A1G9SIW1</accession>
<proteinExistence type="predicted"/>
<sequence length="244" mass="26493">MDQPAHSPSFEIRHESEPSGTLVAGFASFGLAGLIATGFLVDQFELTETGHIVAEGLPAFTPFENGRPRHHSRLFSRPDLDVTILVNDLFVPVGVADSFGAAILDWADANAVEEITVLAGAPFPHQDHGVLYVATDDYRDYRLGDGRFEPMASGSLDGINASLMSRGIDSPLRVGLFVTPVHTRVPDVDGAIRLVETVGTLYGLDVDASPLESFAAEVDQYYRDLAARVEAAEEETRPDDRMYM</sequence>
<keyword evidence="2" id="KW-1185">Reference proteome</keyword>
<gene>
    <name evidence="1" type="ORF">SAMN04487949_1381</name>
</gene>
<dbReference type="Pfam" id="PF09754">
    <property type="entry name" value="PAC2"/>
    <property type="match status" value="1"/>
</dbReference>
<evidence type="ECO:0000313" key="1">
    <source>
        <dbReference type="EMBL" id="SDM35351.1"/>
    </source>
</evidence>
<dbReference type="InterPro" id="IPR019151">
    <property type="entry name" value="Proteasome_assmbl_chaperone_2"/>
</dbReference>
<protein>
    <recommendedName>
        <fullName evidence="3">Proteasome assembly chaperone family protein</fullName>
    </recommendedName>
</protein>